<dbReference type="InterPro" id="IPR003439">
    <property type="entry name" value="ABC_transporter-like_ATP-bd"/>
</dbReference>
<dbReference type="Proteomes" id="UP000821853">
    <property type="component" value="Chromosome 3"/>
</dbReference>
<dbReference type="SUPFAM" id="SSF52540">
    <property type="entry name" value="P-loop containing nucleoside triphosphate hydrolases"/>
    <property type="match status" value="1"/>
</dbReference>
<comment type="caution">
    <text evidence="2">The sequence shown here is derived from an EMBL/GenBank/DDBJ whole genome shotgun (WGS) entry which is preliminary data.</text>
</comment>
<dbReference type="EMBL" id="JABSTR010000005">
    <property type="protein sequence ID" value="KAH9372122.1"/>
    <property type="molecule type" value="Genomic_DNA"/>
</dbReference>
<dbReference type="GO" id="GO:0042626">
    <property type="term" value="F:ATPase-coupled transmembrane transporter activity"/>
    <property type="evidence" value="ECO:0007669"/>
    <property type="project" value="TreeGrafter"/>
</dbReference>
<dbReference type="PANTHER" id="PTHR24221">
    <property type="entry name" value="ATP-BINDING CASSETTE SUB-FAMILY B"/>
    <property type="match status" value="1"/>
</dbReference>
<dbReference type="PANTHER" id="PTHR24221:SF503">
    <property type="entry name" value="MITOCHONDRIAL POTASSIUM CHANNEL ATP-BINDING SUBUNIT"/>
    <property type="match status" value="1"/>
</dbReference>
<dbReference type="GO" id="GO:0016887">
    <property type="term" value="F:ATP hydrolysis activity"/>
    <property type="evidence" value="ECO:0007669"/>
    <property type="project" value="InterPro"/>
</dbReference>
<feature type="domain" description="ABC transporter" evidence="1">
    <location>
        <begin position="13"/>
        <end position="120"/>
    </location>
</feature>
<dbReference type="GO" id="GO:0005524">
    <property type="term" value="F:ATP binding"/>
    <property type="evidence" value="ECO:0007669"/>
    <property type="project" value="InterPro"/>
</dbReference>
<dbReference type="OrthoDB" id="6500128at2759"/>
<name>A0A9J6G9G7_HAELO</name>
<dbReference type="OMA" id="CHIEENI"/>
<dbReference type="InterPro" id="IPR039421">
    <property type="entry name" value="Type_1_exporter"/>
</dbReference>
<accession>A0A9J6G9G7</accession>
<dbReference type="GO" id="GO:0016020">
    <property type="term" value="C:membrane"/>
    <property type="evidence" value="ECO:0007669"/>
    <property type="project" value="TreeGrafter"/>
</dbReference>
<proteinExistence type="predicted"/>
<gene>
    <name evidence="2" type="ORF">HPB48_010223</name>
</gene>
<keyword evidence="3" id="KW-1185">Reference proteome</keyword>
<reference evidence="2 3" key="1">
    <citation type="journal article" date="2020" name="Cell">
        <title>Large-Scale Comparative Analyses of Tick Genomes Elucidate Their Genetic Diversity and Vector Capacities.</title>
        <authorList>
            <consortium name="Tick Genome and Microbiome Consortium (TIGMIC)"/>
            <person name="Jia N."/>
            <person name="Wang J."/>
            <person name="Shi W."/>
            <person name="Du L."/>
            <person name="Sun Y."/>
            <person name="Zhan W."/>
            <person name="Jiang J.F."/>
            <person name="Wang Q."/>
            <person name="Zhang B."/>
            <person name="Ji P."/>
            <person name="Bell-Sakyi L."/>
            <person name="Cui X.M."/>
            <person name="Yuan T.T."/>
            <person name="Jiang B.G."/>
            <person name="Yang W.F."/>
            <person name="Lam T.T."/>
            <person name="Chang Q.C."/>
            <person name="Ding S.J."/>
            <person name="Wang X.J."/>
            <person name="Zhu J.G."/>
            <person name="Ruan X.D."/>
            <person name="Zhao L."/>
            <person name="Wei J.T."/>
            <person name="Ye R.Z."/>
            <person name="Que T.C."/>
            <person name="Du C.H."/>
            <person name="Zhou Y.H."/>
            <person name="Cheng J.X."/>
            <person name="Dai P.F."/>
            <person name="Guo W.B."/>
            <person name="Han X.H."/>
            <person name="Huang E.J."/>
            <person name="Li L.F."/>
            <person name="Wei W."/>
            <person name="Gao Y.C."/>
            <person name="Liu J.Z."/>
            <person name="Shao H.Z."/>
            <person name="Wang X."/>
            <person name="Wang C.C."/>
            <person name="Yang T.C."/>
            <person name="Huo Q.B."/>
            <person name="Li W."/>
            <person name="Chen H.Y."/>
            <person name="Chen S.E."/>
            <person name="Zhou L.G."/>
            <person name="Ni X.B."/>
            <person name="Tian J.H."/>
            <person name="Sheng Y."/>
            <person name="Liu T."/>
            <person name="Pan Y.S."/>
            <person name="Xia L.Y."/>
            <person name="Li J."/>
            <person name="Zhao F."/>
            <person name="Cao W.C."/>
        </authorList>
    </citation>
    <scope>NUCLEOTIDE SEQUENCE [LARGE SCALE GENOMIC DNA]</scope>
    <source>
        <strain evidence="2">HaeL-2018</strain>
    </source>
</reference>
<dbReference type="Gene3D" id="3.40.50.300">
    <property type="entry name" value="P-loop containing nucleotide triphosphate hydrolases"/>
    <property type="match status" value="1"/>
</dbReference>
<evidence type="ECO:0000313" key="3">
    <source>
        <dbReference type="Proteomes" id="UP000821853"/>
    </source>
</evidence>
<dbReference type="InterPro" id="IPR027417">
    <property type="entry name" value="P-loop_NTPase"/>
</dbReference>
<evidence type="ECO:0000313" key="2">
    <source>
        <dbReference type="EMBL" id="KAH9372122.1"/>
    </source>
</evidence>
<protein>
    <recommendedName>
        <fullName evidence="1">ABC transporter domain-containing protein</fullName>
    </recommendedName>
</protein>
<dbReference type="AlphaFoldDB" id="A0A9J6G9G7"/>
<sequence>MIGGLSWRRSISPQILIDQRDLRSYNLGWLRCQMGVVSQRPVLFDATVADNIRLGLASATQFDIEQAAIAANAHHFVLKLPKKYDTLVGPHGHPLSKSQTQRLGVARALVRNPRFFLFDDEPEASQDAETDMALQVALDKVRNFSTRC</sequence>
<evidence type="ECO:0000259" key="1">
    <source>
        <dbReference type="Pfam" id="PF00005"/>
    </source>
</evidence>
<dbReference type="Pfam" id="PF00005">
    <property type="entry name" value="ABC_tran"/>
    <property type="match status" value="1"/>
</dbReference>
<organism evidence="2 3">
    <name type="scientific">Haemaphysalis longicornis</name>
    <name type="common">Bush tick</name>
    <dbReference type="NCBI Taxonomy" id="44386"/>
    <lineage>
        <taxon>Eukaryota</taxon>
        <taxon>Metazoa</taxon>
        <taxon>Ecdysozoa</taxon>
        <taxon>Arthropoda</taxon>
        <taxon>Chelicerata</taxon>
        <taxon>Arachnida</taxon>
        <taxon>Acari</taxon>
        <taxon>Parasitiformes</taxon>
        <taxon>Ixodida</taxon>
        <taxon>Ixodoidea</taxon>
        <taxon>Ixodidae</taxon>
        <taxon>Haemaphysalinae</taxon>
        <taxon>Haemaphysalis</taxon>
    </lineage>
</organism>
<dbReference type="VEuPathDB" id="VectorBase:HLOH_056874"/>